<accession>A0A2I0URF4</accession>
<sequence length="246" mass="28262">MGRSDGMRFNKATCQVLPLGHNNSMQRYRLEEDLLESCPAGKDLGEFVGSWLNTSQQYAQLAKKANMILAYARNSVASRTGEVTVPLYSALVKPQLKQCVQFWAPHYKKDIEVLERIQRRETKLVEDLENKPYEEWLRELGLFSLENRRLRGDLITLYNYLNGGFREVIGGRRDTAGIRVKNEPENCLGMTFHDKTLSDCLEEVLSKILLNDITIKDLLLQEKLQSIVRSLAIDEGILLKERDTQK</sequence>
<evidence type="ECO:0000313" key="2">
    <source>
        <dbReference type="Proteomes" id="UP000233556"/>
    </source>
</evidence>
<protein>
    <submittedName>
        <fullName evidence="1">Uncharacterized protein</fullName>
    </submittedName>
</protein>
<reference evidence="2" key="1">
    <citation type="submission" date="2017-11" db="EMBL/GenBank/DDBJ databases">
        <authorList>
            <person name="Lima N.C."/>
            <person name="Parody-Merino A.M."/>
            <person name="Battley P.F."/>
            <person name="Fidler A.E."/>
            <person name="Prosdocimi F."/>
        </authorList>
    </citation>
    <scope>NUCLEOTIDE SEQUENCE [LARGE SCALE GENOMIC DNA]</scope>
</reference>
<dbReference type="PANTHER" id="PTHR33332">
    <property type="entry name" value="REVERSE TRANSCRIPTASE DOMAIN-CONTAINING PROTEIN"/>
    <property type="match status" value="1"/>
</dbReference>
<dbReference type="Proteomes" id="UP000233556">
    <property type="component" value="Unassembled WGS sequence"/>
</dbReference>
<proteinExistence type="predicted"/>
<dbReference type="OrthoDB" id="419189at2759"/>
<dbReference type="EMBL" id="KZ505649">
    <property type="protein sequence ID" value="PKU48622.1"/>
    <property type="molecule type" value="Genomic_DNA"/>
</dbReference>
<name>A0A2I0URF4_LIMLA</name>
<dbReference type="AlphaFoldDB" id="A0A2I0URF4"/>
<evidence type="ECO:0000313" key="1">
    <source>
        <dbReference type="EMBL" id="PKU48622.1"/>
    </source>
</evidence>
<keyword evidence="2" id="KW-1185">Reference proteome</keyword>
<gene>
    <name evidence="1" type="ORF">llap_1074</name>
</gene>
<organism evidence="1 2">
    <name type="scientific">Limosa lapponica baueri</name>
    <dbReference type="NCBI Taxonomy" id="1758121"/>
    <lineage>
        <taxon>Eukaryota</taxon>
        <taxon>Metazoa</taxon>
        <taxon>Chordata</taxon>
        <taxon>Craniata</taxon>
        <taxon>Vertebrata</taxon>
        <taxon>Euteleostomi</taxon>
        <taxon>Archelosauria</taxon>
        <taxon>Archosauria</taxon>
        <taxon>Dinosauria</taxon>
        <taxon>Saurischia</taxon>
        <taxon>Theropoda</taxon>
        <taxon>Coelurosauria</taxon>
        <taxon>Aves</taxon>
        <taxon>Neognathae</taxon>
        <taxon>Neoaves</taxon>
        <taxon>Charadriiformes</taxon>
        <taxon>Scolopacidae</taxon>
        <taxon>Limosa</taxon>
    </lineage>
</organism>
<reference evidence="2" key="2">
    <citation type="submission" date="2017-12" db="EMBL/GenBank/DDBJ databases">
        <title>Genome sequence of the Bar-tailed Godwit (Limosa lapponica baueri).</title>
        <authorList>
            <person name="Lima N.C.B."/>
            <person name="Parody-Merino A.M."/>
            <person name="Battley P.F."/>
            <person name="Fidler A.E."/>
            <person name="Prosdocimi F."/>
        </authorList>
    </citation>
    <scope>NUCLEOTIDE SEQUENCE [LARGE SCALE GENOMIC DNA]</scope>
</reference>